<dbReference type="VEuPathDB" id="FungiDB:GMDG_05688"/>
<dbReference type="GeneID" id="36283915"/>
<evidence type="ECO:0000256" key="2">
    <source>
        <dbReference type="ARBA" id="ARBA00022737"/>
    </source>
</evidence>
<evidence type="ECO:0000313" key="3">
    <source>
        <dbReference type="EMBL" id="OAF62401.1"/>
    </source>
</evidence>
<dbReference type="Gene3D" id="2.130.10.10">
    <property type="entry name" value="YVTN repeat-like/Quinoprotein amine dehydrogenase"/>
    <property type="match status" value="1"/>
</dbReference>
<name>A0A177AM54_9PEZI</name>
<dbReference type="GO" id="GO:0080008">
    <property type="term" value="C:Cul4-RING E3 ubiquitin ligase complex"/>
    <property type="evidence" value="ECO:0007669"/>
    <property type="project" value="TreeGrafter"/>
</dbReference>
<dbReference type="PANTHER" id="PTHR44472">
    <property type="entry name" value="DDB1- AND CUL4-ASSOCIATED FACTOR 4-RELATED"/>
    <property type="match status" value="1"/>
</dbReference>
<organism evidence="3">
    <name type="scientific">Pseudogymnoascus destructans</name>
    <dbReference type="NCBI Taxonomy" id="655981"/>
    <lineage>
        <taxon>Eukaryota</taxon>
        <taxon>Fungi</taxon>
        <taxon>Dikarya</taxon>
        <taxon>Ascomycota</taxon>
        <taxon>Pezizomycotina</taxon>
        <taxon>Leotiomycetes</taxon>
        <taxon>Thelebolales</taxon>
        <taxon>Thelebolaceae</taxon>
        <taxon>Pseudogymnoascus</taxon>
    </lineage>
</organism>
<dbReference type="SUPFAM" id="SSF50978">
    <property type="entry name" value="WD40 repeat-like"/>
    <property type="match status" value="1"/>
</dbReference>
<dbReference type="eggNOG" id="ENOG502SVIC">
    <property type="taxonomic scope" value="Eukaryota"/>
</dbReference>
<evidence type="ECO:0000256" key="1">
    <source>
        <dbReference type="ARBA" id="ARBA00022574"/>
    </source>
</evidence>
<dbReference type="OrthoDB" id="128867at2759"/>
<reference evidence="3" key="1">
    <citation type="submission" date="2016-03" db="EMBL/GenBank/DDBJ databases">
        <title>Updated assembly of Pseudogymnoascus destructans, the fungus causing white-nose syndrome of bats.</title>
        <authorList>
            <person name="Palmer J.M."/>
            <person name="Drees K.P."/>
            <person name="Foster J.T."/>
            <person name="Lindner D.L."/>
        </authorList>
    </citation>
    <scope>NUCLEOTIDE SEQUENCE [LARGE SCALE GENOMIC DNA]</scope>
    <source>
        <strain evidence="3">20631-21</strain>
    </source>
</reference>
<keyword evidence="2" id="KW-0677">Repeat</keyword>
<dbReference type="EMBL" id="KV441387">
    <property type="protein sequence ID" value="OAF62401.1"/>
    <property type="molecule type" value="Genomic_DNA"/>
</dbReference>
<accession>A0A177AM54</accession>
<proteinExistence type="predicted"/>
<dbReference type="AlphaFoldDB" id="A0A177AM54"/>
<dbReference type="RefSeq" id="XP_024327673.1">
    <property type="nucleotide sequence ID" value="XM_024464509.1"/>
</dbReference>
<dbReference type="PANTHER" id="PTHR44472:SF1">
    <property type="entry name" value="DDB1 AND CUL4 ASSOCIATED FACTOR 4"/>
    <property type="match status" value="1"/>
</dbReference>
<protein>
    <submittedName>
        <fullName evidence="3">Uncharacterized protein</fullName>
    </submittedName>
</protein>
<dbReference type="InterPro" id="IPR015943">
    <property type="entry name" value="WD40/YVTN_repeat-like_dom_sf"/>
</dbReference>
<dbReference type="InterPro" id="IPR052254">
    <property type="entry name" value="CUL4-DDB1_E3_ligase_receptor"/>
</dbReference>
<dbReference type="InterPro" id="IPR036322">
    <property type="entry name" value="WD40_repeat_dom_sf"/>
</dbReference>
<gene>
    <name evidence="3" type="ORF">VC83_00822</name>
</gene>
<dbReference type="Proteomes" id="UP000077154">
    <property type="component" value="Unassembled WGS sequence"/>
</dbReference>
<keyword evidence="1" id="KW-0853">WD repeat</keyword>
<sequence length="419" mass="45711">MAGRDIPGYYFDAEKNKYFKVVADPSALYSKTAVRKRKADEAIATEAARVEKANRERVTRPAAMGKLDREIGRGDGRLNALKEFIGGWTKSIPVGRLSGTPRWRVFDVDVRSGHLAYSHDVEVEFDRLPRPGEHISPSLNNLSYGSDAAVNSITFSACKEIVLATWVDPPRGHNMSLNRVSPVTRIISTHHLTSSKAGEDTTVRCACAAPLGSPYMFAVACDDRPIFLLDASLDEAPSPPSSGESSTLALTFLAESPHVLLAGKRSGKVPLVDLRVEGGGRGGIRHASSVARVAQVGENSLVVGGLQDKMCVYDLRFLKEKWKNEATRPVVRMWGHRNETRHDVDLAVDRCTGLVAAAQVEGGGGVRVFDVQSGTEVGYVADGQPEGEYMRQVRFVERERGVGLWVSRGDKIVEFGFGF</sequence>